<dbReference type="InterPro" id="IPR007278">
    <property type="entry name" value="DUF397"/>
</dbReference>
<name>A0A543GER0_9PSEU</name>
<evidence type="ECO:0000313" key="2">
    <source>
        <dbReference type="EMBL" id="TQM44571.1"/>
    </source>
</evidence>
<reference evidence="2 3" key="1">
    <citation type="submission" date="2019-06" db="EMBL/GenBank/DDBJ databases">
        <title>Sequencing the genomes of 1000 actinobacteria strains.</title>
        <authorList>
            <person name="Klenk H.-P."/>
        </authorList>
    </citation>
    <scope>NUCLEOTIDE SEQUENCE [LARGE SCALE GENOMIC DNA]</scope>
    <source>
        <strain evidence="2 3">DSM 45511</strain>
    </source>
</reference>
<dbReference type="EMBL" id="VFPH01000001">
    <property type="protein sequence ID" value="TQM44571.1"/>
    <property type="molecule type" value="Genomic_DNA"/>
</dbReference>
<evidence type="ECO:0000313" key="3">
    <source>
        <dbReference type="Proteomes" id="UP000319818"/>
    </source>
</evidence>
<feature type="domain" description="DUF397" evidence="1">
    <location>
        <begin position="10"/>
        <end position="60"/>
    </location>
</feature>
<organism evidence="2 3">
    <name type="scientific">Pseudonocardia cypriaca</name>
    <dbReference type="NCBI Taxonomy" id="882449"/>
    <lineage>
        <taxon>Bacteria</taxon>
        <taxon>Bacillati</taxon>
        <taxon>Actinomycetota</taxon>
        <taxon>Actinomycetes</taxon>
        <taxon>Pseudonocardiales</taxon>
        <taxon>Pseudonocardiaceae</taxon>
        <taxon>Pseudonocardia</taxon>
    </lineage>
</organism>
<sequence length="69" mass="7525">MTSRVPEDVVWMRSSTSTSDDAVEIARLPDGGAALRRADDPDCEPHVYTAAEWDAFVKGVDAGEFDLPE</sequence>
<dbReference type="AlphaFoldDB" id="A0A543GER0"/>
<comment type="caution">
    <text evidence="2">The sequence shown here is derived from an EMBL/GenBank/DDBJ whole genome shotgun (WGS) entry which is preliminary data.</text>
</comment>
<dbReference type="Pfam" id="PF04149">
    <property type="entry name" value="DUF397"/>
    <property type="match status" value="1"/>
</dbReference>
<gene>
    <name evidence="2" type="ORF">FB388_1942</name>
</gene>
<evidence type="ECO:0000259" key="1">
    <source>
        <dbReference type="Pfam" id="PF04149"/>
    </source>
</evidence>
<proteinExistence type="predicted"/>
<accession>A0A543GER0</accession>
<keyword evidence="3" id="KW-1185">Reference proteome</keyword>
<dbReference type="Proteomes" id="UP000319818">
    <property type="component" value="Unassembled WGS sequence"/>
</dbReference>
<protein>
    <submittedName>
        <fullName evidence="2">Uncharacterized protein DUF397</fullName>
    </submittedName>
</protein>
<dbReference type="OrthoDB" id="4299240at2"/>
<dbReference type="RefSeq" id="WP_142099524.1">
    <property type="nucleotide sequence ID" value="NZ_VFPH01000001.1"/>
</dbReference>